<feature type="domain" description="6-hydroxymethylpterin diphosphokinase MptE-like" evidence="1">
    <location>
        <begin position="206"/>
        <end position="383"/>
    </location>
</feature>
<dbReference type="PANTHER" id="PTHR41786">
    <property type="entry name" value="MOTILITY ACCESSORY FACTOR MAF"/>
    <property type="match status" value="1"/>
</dbReference>
<gene>
    <name evidence="2" type="ORF">SAMN05216389_10568</name>
</gene>
<dbReference type="InterPro" id="IPR002826">
    <property type="entry name" value="MptE-like"/>
</dbReference>
<protein>
    <submittedName>
        <fullName evidence="2">Uncharacterized conserved protein</fullName>
    </submittedName>
</protein>
<accession>A0A1I0BKP0</accession>
<sequence length="620" mass="72266">MLIDNTLLLRDRFPEIRKYFREYEQDLQSDRISVIESKSGFKTLQYFTDDNKKVMVHSKYDPLREAERIISSHKEKINIDTHIFFYGIGMGYHIEKFRELFPNNTYSMYEPVPEIFLEVTKKKLIDNIITSKARNLYIDNHATQSENYLQEFSSNNRNVHVIVLPSYENIAKEKSTGFRKNIKKTILNRRSNLHTNFNFQKRWVINSLMNFGSVLNTPNIIKDIDHKQFIGKPALIVSAGPSLAEDMEYIKHIEKNNLAYIFSVGSAINSLIEYEVLPDAVCTYDPGEKNHLVFKKMIDNKIDHIPMVFGTSVGYEILNKYNGPKTHFITSQDKTSLYFLQDKLDLKNDLILDAPSIAVMTFQVLNKLGADPIIFAGQNLGYLYDRLYSEGIDYEHIPSTVDQKKLNNAITTIDVYGNEIKTNIGFNNMRENIELYADFYKSKTFINTTKGGAAIEGVQFQLIEEVIEKILTHPIEKENWFNSANSYNLDNFKEQHRKLQKSIDSFYKLLESFEHVLSYIARYSNSDKKVLLEKSLIQFDELYNSLNSNDYYKYFLSFYIRVQVEIMGNEIRRLNKESNSIVKGKEIEVLLSNFLKQCKLGHSELYPIINECLKELSMIN</sequence>
<proteinExistence type="predicted"/>
<name>A0A1I0BKP0_9BACI</name>
<evidence type="ECO:0000313" key="3">
    <source>
        <dbReference type="Proteomes" id="UP000198618"/>
    </source>
</evidence>
<dbReference type="AlphaFoldDB" id="A0A1I0BKP0"/>
<dbReference type="OrthoDB" id="5291305at2"/>
<keyword evidence="3" id="KW-1185">Reference proteome</keyword>
<evidence type="ECO:0000259" key="1">
    <source>
        <dbReference type="Pfam" id="PF01973"/>
    </source>
</evidence>
<dbReference type="PANTHER" id="PTHR41786:SF1">
    <property type="entry name" value="6-HYDROXYMETHYLPTERIN DIPHOSPHOKINASE MPTE-LIKE DOMAIN-CONTAINING PROTEIN"/>
    <property type="match status" value="1"/>
</dbReference>
<dbReference type="STRING" id="930131.SAMN05216389_10568"/>
<reference evidence="2 3" key="1">
    <citation type="submission" date="2016-10" db="EMBL/GenBank/DDBJ databases">
        <authorList>
            <person name="de Groot N.N."/>
        </authorList>
    </citation>
    <scope>NUCLEOTIDE SEQUENCE [LARGE SCALE GENOMIC DNA]</scope>
    <source>
        <strain evidence="2 3">IBRC-M 10780</strain>
    </source>
</reference>
<dbReference type="EMBL" id="FOHE01000005">
    <property type="protein sequence ID" value="SET07516.1"/>
    <property type="molecule type" value="Genomic_DNA"/>
</dbReference>
<organism evidence="2 3">
    <name type="scientific">Oceanobacillus limi</name>
    <dbReference type="NCBI Taxonomy" id="930131"/>
    <lineage>
        <taxon>Bacteria</taxon>
        <taxon>Bacillati</taxon>
        <taxon>Bacillota</taxon>
        <taxon>Bacilli</taxon>
        <taxon>Bacillales</taxon>
        <taxon>Bacillaceae</taxon>
        <taxon>Oceanobacillus</taxon>
    </lineage>
</organism>
<dbReference type="Proteomes" id="UP000198618">
    <property type="component" value="Unassembled WGS sequence"/>
</dbReference>
<dbReference type="RefSeq" id="WP_090868306.1">
    <property type="nucleotide sequence ID" value="NZ_FOHE01000005.1"/>
</dbReference>
<evidence type="ECO:0000313" key="2">
    <source>
        <dbReference type="EMBL" id="SET07516.1"/>
    </source>
</evidence>
<dbReference type="Pfam" id="PF01973">
    <property type="entry name" value="MptE-like"/>
    <property type="match status" value="1"/>
</dbReference>